<dbReference type="GeneID" id="59371671"/>
<accession>A0A8H7DNM9</accession>
<reference evidence="2" key="1">
    <citation type="submission" date="2019-07" db="EMBL/GenBank/DDBJ databases">
        <authorList>
            <person name="Palmer J.M."/>
        </authorList>
    </citation>
    <scope>NUCLEOTIDE SEQUENCE</scope>
    <source>
        <strain evidence="2">PC9</strain>
    </source>
</reference>
<dbReference type="RefSeq" id="XP_036626097.1">
    <property type="nucleotide sequence ID" value="XM_036771476.1"/>
</dbReference>
<feature type="compositionally biased region" description="Basic and acidic residues" evidence="1">
    <location>
        <begin position="314"/>
        <end position="328"/>
    </location>
</feature>
<dbReference type="OrthoDB" id="2917041at2759"/>
<evidence type="ECO:0000313" key="2">
    <source>
        <dbReference type="EMBL" id="KAF7419243.1"/>
    </source>
</evidence>
<feature type="compositionally biased region" description="Basic residues" evidence="1">
    <location>
        <begin position="301"/>
        <end position="313"/>
    </location>
</feature>
<comment type="caution">
    <text evidence="2">The sequence shown here is derived from an EMBL/GenBank/DDBJ whole genome shotgun (WGS) entry which is preliminary data.</text>
</comment>
<dbReference type="EMBL" id="JACETU010000010">
    <property type="protein sequence ID" value="KAF7419243.1"/>
    <property type="molecule type" value="Genomic_DNA"/>
</dbReference>
<organism evidence="2 3">
    <name type="scientific">Pleurotus ostreatus</name>
    <name type="common">Oyster mushroom</name>
    <name type="synonym">White-rot fungus</name>
    <dbReference type="NCBI Taxonomy" id="5322"/>
    <lineage>
        <taxon>Eukaryota</taxon>
        <taxon>Fungi</taxon>
        <taxon>Dikarya</taxon>
        <taxon>Basidiomycota</taxon>
        <taxon>Agaricomycotina</taxon>
        <taxon>Agaricomycetes</taxon>
        <taxon>Agaricomycetidae</taxon>
        <taxon>Agaricales</taxon>
        <taxon>Pleurotineae</taxon>
        <taxon>Pleurotaceae</taxon>
        <taxon>Pleurotus</taxon>
    </lineage>
</organism>
<feature type="compositionally biased region" description="Acidic residues" evidence="1">
    <location>
        <begin position="329"/>
        <end position="355"/>
    </location>
</feature>
<evidence type="ECO:0000256" key="1">
    <source>
        <dbReference type="SAM" id="MobiDB-lite"/>
    </source>
</evidence>
<evidence type="ECO:0000313" key="3">
    <source>
        <dbReference type="Proteomes" id="UP000623687"/>
    </source>
</evidence>
<dbReference type="AlphaFoldDB" id="A0A8H7DNM9"/>
<sequence>MSPVIHNFLEVHAKAHAKAFTVENIIVAFRKTGVVPFNPDVIGADVMAPSITMSSQGHQLQMPSPIRSMSDMIYRDLAWRAEQEEGDRDLLLHPQAAIPPCAMTPVCSALNDLASTSASFLILSAQPPSSAQIPAYKPLTISPFKESRYKDLLNQPPRTQVEHQLMEALRESELWDTQQKYNMVGMQAATLLQGTYVARVRTSLQEKEKKDKEKKNILFGDGMPRVLSDQEFVDIVKQKEAEAEKKACQKAEKSRWKGCYTIVIQQWKKDDEAQRARNKETTDQYHAQLAAWKAESETTRKEKRKPGWTKPKRGNIEKGEPWPKHADFEGEEEVNTMDDDSDVDEVAQDDEAELD</sequence>
<protein>
    <submittedName>
        <fullName evidence="2">Uncharacterized protein</fullName>
    </submittedName>
</protein>
<name>A0A8H7DNM9_PLEOS</name>
<feature type="region of interest" description="Disordered" evidence="1">
    <location>
        <begin position="292"/>
        <end position="355"/>
    </location>
</feature>
<proteinExistence type="predicted"/>
<dbReference type="Proteomes" id="UP000623687">
    <property type="component" value="Unassembled WGS sequence"/>
</dbReference>
<keyword evidence="3" id="KW-1185">Reference proteome</keyword>
<dbReference type="VEuPathDB" id="FungiDB:PC9H_001830"/>
<gene>
    <name evidence="2" type="ORF">PC9H_001830</name>
</gene>